<feature type="domain" description="SsuA/THI5-like" evidence="6">
    <location>
        <begin position="110"/>
        <end position="260"/>
    </location>
</feature>
<dbReference type="PANTHER" id="PTHR30024:SF47">
    <property type="entry name" value="TAURINE-BINDING PERIPLASMIC PROTEIN"/>
    <property type="match status" value="1"/>
</dbReference>
<evidence type="ECO:0000256" key="5">
    <source>
        <dbReference type="SAM" id="Phobius"/>
    </source>
</evidence>
<keyword evidence="5" id="KW-1133">Transmembrane helix</keyword>
<evidence type="ECO:0000313" key="7">
    <source>
        <dbReference type="EMBL" id="MFI5675008.1"/>
    </source>
</evidence>
<dbReference type="InterPro" id="IPR015168">
    <property type="entry name" value="SsuA/THI5"/>
</dbReference>
<keyword evidence="5" id="KW-0812">Transmembrane</keyword>
<feature type="transmembrane region" description="Helical" evidence="5">
    <location>
        <begin position="20"/>
        <end position="37"/>
    </location>
</feature>
<evidence type="ECO:0000256" key="4">
    <source>
        <dbReference type="SAM" id="MobiDB-lite"/>
    </source>
</evidence>
<evidence type="ECO:0000259" key="6">
    <source>
        <dbReference type="Pfam" id="PF09084"/>
    </source>
</evidence>
<evidence type="ECO:0000313" key="8">
    <source>
        <dbReference type="Proteomes" id="UP001612415"/>
    </source>
</evidence>
<dbReference type="Pfam" id="PF09084">
    <property type="entry name" value="NMT1"/>
    <property type="match status" value="1"/>
</dbReference>
<dbReference type="EMBL" id="JBITDC010000003">
    <property type="protein sequence ID" value="MFI5675008.1"/>
    <property type="molecule type" value="Genomic_DNA"/>
</dbReference>
<comment type="similarity">
    <text evidence="2">Belongs to the bacterial solute-binding protein SsuA/TauA family.</text>
</comment>
<comment type="caution">
    <text evidence="7">The sequence shown here is derived from an EMBL/GenBank/DDBJ whole genome shotgun (WGS) entry which is preliminary data.</text>
</comment>
<comment type="subcellular location">
    <subcellularLocation>
        <location evidence="1">Periplasm</location>
    </subcellularLocation>
</comment>
<evidence type="ECO:0000256" key="2">
    <source>
        <dbReference type="ARBA" id="ARBA00010742"/>
    </source>
</evidence>
<dbReference type="Proteomes" id="UP001612415">
    <property type="component" value="Unassembled WGS sequence"/>
</dbReference>
<proteinExistence type="inferred from homology"/>
<evidence type="ECO:0000256" key="3">
    <source>
        <dbReference type="ARBA" id="ARBA00022729"/>
    </source>
</evidence>
<keyword evidence="8" id="KW-1185">Reference proteome</keyword>
<protein>
    <submittedName>
        <fullName evidence="7">ABC transporter substrate-binding protein</fullName>
    </submittedName>
</protein>
<gene>
    <name evidence="7" type="ORF">ACIA8P_10115</name>
</gene>
<accession>A0ABW7XY37</accession>
<dbReference type="RefSeq" id="WP_398655870.1">
    <property type="nucleotide sequence ID" value="NZ_JBITDC010000003.1"/>
</dbReference>
<dbReference type="Gene3D" id="3.40.190.10">
    <property type="entry name" value="Periplasmic binding protein-like II"/>
    <property type="match status" value="2"/>
</dbReference>
<reference evidence="7 8" key="1">
    <citation type="submission" date="2024-10" db="EMBL/GenBank/DDBJ databases">
        <title>The Natural Products Discovery Center: Release of the First 8490 Sequenced Strains for Exploring Actinobacteria Biosynthetic Diversity.</title>
        <authorList>
            <person name="Kalkreuter E."/>
            <person name="Kautsar S.A."/>
            <person name="Yang D."/>
            <person name="Bader C.D."/>
            <person name="Teijaro C.N."/>
            <person name="Fluegel L."/>
            <person name="Davis C.M."/>
            <person name="Simpson J.R."/>
            <person name="Lauterbach L."/>
            <person name="Steele A.D."/>
            <person name="Gui C."/>
            <person name="Meng S."/>
            <person name="Li G."/>
            <person name="Viehrig K."/>
            <person name="Ye F."/>
            <person name="Su P."/>
            <person name="Kiefer A.F."/>
            <person name="Nichols A."/>
            <person name="Cepeda A.J."/>
            <person name="Yan W."/>
            <person name="Fan B."/>
            <person name="Jiang Y."/>
            <person name="Adhikari A."/>
            <person name="Zheng C.-J."/>
            <person name="Schuster L."/>
            <person name="Cowan T.M."/>
            <person name="Smanski M.J."/>
            <person name="Chevrette M.G."/>
            <person name="De Carvalho L.P.S."/>
            <person name="Shen B."/>
        </authorList>
    </citation>
    <scope>NUCLEOTIDE SEQUENCE [LARGE SCALE GENOMIC DNA]</scope>
    <source>
        <strain evidence="7 8">NPDC051599</strain>
    </source>
</reference>
<name>A0ABW7XY37_STRCE</name>
<feature type="compositionally biased region" description="Low complexity" evidence="4">
    <location>
        <begin position="75"/>
        <end position="86"/>
    </location>
</feature>
<dbReference type="PANTHER" id="PTHR30024">
    <property type="entry name" value="ALIPHATIC SULFONATES-BINDING PROTEIN-RELATED"/>
    <property type="match status" value="1"/>
</dbReference>
<organism evidence="7 8">
    <name type="scientific">Streptomyces cellulosae</name>
    <dbReference type="NCBI Taxonomy" id="1968"/>
    <lineage>
        <taxon>Bacteria</taxon>
        <taxon>Bacillati</taxon>
        <taxon>Actinomycetota</taxon>
        <taxon>Actinomycetes</taxon>
        <taxon>Kitasatosporales</taxon>
        <taxon>Streptomycetaceae</taxon>
        <taxon>Streptomyces</taxon>
    </lineage>
</organism>
<keyword evidence="5" id="KW-0472">Membrane</keyword>
<feature type="region of interest" description="Disordered" evidence="4">
    <location>
        <begin position="38"/>
        <end position="96"/>
    </location>
</feature>
<sequence length="397" mass="42125">MTGAVPAGAATTRAVRGRAGVVYGAVVAVGVLLAAAACSSPSSGNSEPKADLGTRAIRPVEGCGTTSWTDPADLAPTRTPARCRPGAPAPRPVPQTRKLTIATGTLSAEYVAPLQVALDKGEFKKEGLDVTLKVLPTPDALPLLAKGDLDALWAAPEAAVMNGVRGGFDIRWVAGNFSPDPRSRSGLWVRVKDGESADRVEMAGRKMGTMIGKGSVIAYPMEKALRKHGGGLDKIQYQQLGSADVLTALQNAGVDSAWLLDPVWRRVADRPDYAFLGGQPLGEPLGGMLYGPRLLDDDVDAGVALLRAYIRTINTYFAADYKKNAMFVTYLAKLLGTDEAILRSTPSLHMDWEIRAGTTDRLQSAYRAQGVTQGDALPERDTVNRSLYEEAVGRKGP</sequence>
<dbReference type="SUPFAM" id="SSF53850">
    <property type="entry name" value="Periplasmic binding protein-like II"/>
    <property type="match status" value="1"/>
</dbReference>
<evidence type="ECO:0000256" key="1">
    <source>
        <dbReference type="ARBA" id="ARBA00004418"/>
    </source>
</evidence>
<keyword evidence="3" id="KW-0732">Signal</keyword>